<organism evidence="6 8">
    <name type="scientific">Candidatus Methanodesulfokora washburnensis</name>
    <dbReference type="NCBI Taxonomy" id="2478471"/>
    <lineage>
        <taxon>Archaea</taxon>
        <taxon>Thermoproteota</taxon>
        <taxon>Candidatus Korarchaeia</taxon>
        <taxon>Candidatus Korarchaeia incertae sedis</taxon>
        <taxon>Candidatus Methanodesulfokora</taxon>
    </lineage>
</organism>
<evidence type="ECO:0000259" key="5">
    <source>
        <dbReference type="PROSITE" id="PS50956"/>
    </source>
</evidence>
<dbReference type="Pfam" id="PF01037">
    <property type="entry name" value="AsnC_trans_reg"/>
    <property type="match status" value="1"/>
</dbReference>
<dbReference type="GO" id="GO:0005829">
    <property type="term" value="C:cytosol"/>
    <property type="evidence" value="ECO:0007669"/>
    <property type="project" value="TreeGrafter"/>
</dbReference>
<dbReference type="PANTHER" id="PTHR30154:SF50">
    <property type="entry name" value="TRANSCRIPTIONAL REGULATOR, ASNC FAMILY"/>
    <property type="match status" value="1"/>
</dbReference>
<dbReference type="Pfam" id="PF13412">
    <property type="entry name" value="HTH_24"/>
    <property type="match status" value="1"/>
</dbReference>
<evidence type="ECO:0000256" key="3">
    <source>
        <dbReference type="ARBA" id="ARBA00023163"/>
    </source>
</evidence>
<dbReference type="SUPFAM" id="SSF54909">
    <property type="entry name" value="Dimeric alpha+beta barrel"/>
    <property type="match status" value="1"/>
</dbReference>
<protein>
    <submittedName>
        <fullName evidence="6">Lrp/AsnC family transcriptional regulator</fullName>
    </submittedName>
</protein>
<dbReference type="InterPro" id="IPR036390">
    <property type="entry name" value="WH_DNA-bd_sf"/>
</dbReference>
<comment type="caution">
    <text evidence="6">The sequence shown here is derived from an EMBL/GenBank/DDBJ whole genome shotgun (WGS) entry which is preliminary data.</text>
</comment>
<dbReference type="Gene3D" id="1.10.10.10">
    <property type="entry name" value="Winged helix-like DNA-binding domain superfamily/Winged helix DNA-binding domain"/>
    <property type="match status" value="1"/>
</dbReference>
<dbReference type="InterPro" id="IPR036388">
    <property type="entry name" value="WH-like_DNA-bd_sf"/>
</dbReference>
<keyword evidence="2" id="KW-0238">DNA-binding</keyword>
<dbReference type="PROSITE" id="PS50956">
    <property type="entry name" value="HTH_ASNC_2"/>
    <property type="match status" value="1"/>
</dbReference>
<dbReference type="PRINTS" id="PR00033">
    <property type="entry name" value="HTHASNC"/>
</dbReference>
<evidence type="ECO:0000313" key="9">
    <source>
        <dbReference type="Proteomes" id="UP000316217"/>
    </source>
</evidence>
<evidence type="ECO:0000313" key="6">
    <source>
        <dbReference type="EMBL" id="RSN77139.1"/>
    </source>
</evidence>
<evidence type="ECO:0000313" key="7">
    <source>
        <dbReference type="EMBL" id="RZN63727.1"/>
    </source>
</evidence>
<dbReference type="GO" id="GO:0043565">
    <property type="term" value="F:sequence-specific DNA binding"/>
    <property type="evidence" value="ECO:0007669"/>
    <property type="project" value="InterPro"/>
</dbReference>
<comment type="pathway">
    <text evidence="4">Amino-acid biosynthesis.</text>
</comment>
<dbReference type="PANTHER" id="PTHR30154">
    <property type="entry name" value="LEUCINE-RESPONSIVE REGULATORY PROTEIN"/>
    <property type="match status" value="1"/>
</dbReference>
<dbReference type="Proteomes" id="UP000316217">
    <property type="component" value="Unassembled WGS sequence"/>
</dbReference>
<sequence>MILPRRKRFSEKEVQILEKLVDDGRMTYTHMAKELGMSPAGVMKKVKKLESLGIIKKYTAIVDHAKLGKGYKYIILLKTEPGRHKEVARKILNAIEDNVLEIHEITGPYDVVVKVIAGDQVELNSILQRILEIPGIKESNTSLVLDTIIERISIVPADLRAKKITA</sequence>
<gene>
    <name evidence="6" type="ORF">D6D85_03030</name>
    <name evidence="7" type="ORF">EF810_00045</name>
</gene>
<evidence type="ECO:0000256" key="2">
    <source>
        <dbReference type="ARBA" id="ARBA00023125"/>
    </source>
</evidence>
<name>A0A3R9RRX2_9CREN</name>
<dbReference type="InterPro" id="IPR000485">
    <property type="entry name" value="AsnC-type_HTH_dom"/>
</dbReference>
<dbReference type="GO" id="GO:0043200">
    <property type="term" value="P:response to amino acid"/>
    <property type="evidence" value="ECO:0007669"/>
    <property type="project" value="TreeGrafter"/>
</dbReference>
<accession>A0A3R9RRX2</accession>
<dbReference type="Proteomes" id="UP000277582">
    <property type="component" value="Unassembled WGS sequence"/>
</dbReference>
<keyword evidence="1" id="KW-0805">Transcription regulation</keyword>
<dbReference type="EMBL" id="RCOS01000044">
    <property type="protein sequence ID" value="RSN77139.1"/>
    <property type="molecule type" value="Genomic_DNA"/>
</dbReference>
<reference evidence="7 9" key="2">
    <citation type="journal article" date="2019" name="Nat. Microbiol.">
        <title>Wide diversity of methane and short-chain alkane metabolisms in uncultured archaea.</title>
        <authorList>
            <person name="Borrel G."/>
            <person name="Adam P.S."/>
            <person name="McKay L.J."/>
            <person name="Chen L.X."/>
            <person name="Sierra-Garcia I.N."/>
            <person name="Sieber C.M."/>
            <person name="Letourneur Q."/>
            <person name="Ghozlane A."/>
            <person name="Andersen G.L."/>
            <person name="Li W.J."/>
            <person name="Hallam S.J."/>
            <person name="Muyzer G."/>
            <person name="de Oliveira V.M."/>
            <person name="Inskeep W.P."/>
            <person name="Banfield J.F."/>
            <person name="Gribaldo S."/>
        </authorList>
    </citation>
    <scope>NUCLEOTIDE SEQUENCE [LARGE SCALE GENOMIC DNA]</scope>
    <source>
        <strain evidence="7">NM4</strain>
    </source>
</reference>
<dbReference type="SMART" id="SM00344">
    <property type="entry name" value="HTH_ASNC"/>
    <property type="match status" value="1"/>
</dbReference>
<dbReference type="AlphaFoldDB" id="A0A3R9RRX2"/>
<keyword evidence="8" id="KW-1185">Reference proteome</keyword>
<proteinExistence type="predicted"/>
<reference evidence="6 8" key="1">
    <citation type="submission" date="2018-10" db="EMBL/GenBank/DDBJ databases">
        <title>Co-occurring genomic capacity for anaerobic methane metabolism and dissimilatory sulfite reduction discovered in the Korarchaeota.</title>
        <authorList>
            <person name="Mckay L.J."/>
            <person name="Dlakic M."/>
            <person name="Fields M.W."/>
            <person name="Delmont T.O."/>
            <person name="Eren A.M."/>
            <person name="Jay Z.J."/>
            <person name="Klingelsmith K.B."/>
            <person name="Rusch D.B."/>
            <person name="Inskeep W.P."/>
        </authorList>
    </citation>
    <scope>NUCLEOTIDE SEQUENCE [LARGE SCALE GENOMIC DNA]</scope>
    <source>
        <strain evidence="6 8">MDKW</strain>
    </source>
</reference>
<keyword evidence="3" id="KW-0804">Transcription</keyword>
<evidence type="ECO:0000256" key="1">
    <source>
        <dbReference type="ARBA" id="ARBA00023015"/>
    </source>
</evidence>
<dbReference type="InterPro" id="IPR019888">
    <property type="entry name" value="Tscrpt_reg_AsnC-like"/>
</dbReference>
<feature type="domain" description="HTH asnC-type" evidence="5">
    <location>
        <begin position="9"/>
        <end position="70"/>
    </location>
</feature>
<evidence type="ECO:0000256" key="4">
    <source>
        <dbReference type="ARBA" id="ARBA00029440"/>
    </source>
</evidence>
<dbReference type="InterPro" id="IPR019887">
    <property type="entry name" value="Tscrpt_reg_AsnC/Lrp_C"/>
</dbReference>
<dbReference type="Gene3D" id="3.30.70.920">
    <property type="match status" value="1"/>
</dbReference>
<dbReference type="EMBL" id="RXII01000001">
    <property type="protein sequence ID" value="RZN63727.1"/>
    <property type="molecule type" value="Genomic_DNA"/>
</dbReference>
<evidence type="ECO:0000313" key="8">
    <source>
        <dbReference type="Proteomes" id="UP000277582"/>
    </source>
</evidence>
<dbReference type="SUPFAM" id="SSF46785">
    <property type="entry name" value="Winged helix' DNA-binding domain"/>
    <property type="match status" value="1"/>
</dbReference>
<dbReference type="InterPro" id="IPR011008">
    <property type="entry name" value="Dimeric_a/b-barrel"/>
</dbReference>